<reference evidence="1" key="1">
    <citation type="journal article" date="2014" name="Int. J. Syst. Evol. Microbiol.">
        <title>Complete genome sequence of Corynebacterium casei LMG S-19264T (=DSM 44701T), isolated from a smear-ripened cheese.</title>
        <authorList>
            <consortium name="US DOE Joint Genome Institute (JGI-PGF)"/>
            <person name="Walter F."/>
            <person name="Albersmeier A."/>
            <person name="Kalinowski J."/>
            <person name="Ruckert C."/>
        </authorList>
    </citation>
    <scope>NUCLEOTIDE SEQUENCE</scope>
    <source>
        <strain evidence="1">CGMCC 1.12924</strain>
    </source>
</reference>
<evidence type="ECO:0008006" key="3">
    <source>
        <dbReference type="Google" id="ProtNLM"/>
    </source>
</evidence>
<evidence type="ECO:0000313" key="1">
    <source>
        <dbReference type="EMBL" id="GGD89397.1"/>
    </source>
</evidence>
<comment type="caution">
    <text evidence="1">The sequence shown here is derived from an EMBL/GenBank/DDBJ whole genome shotgun (WGS) entry which is preliminary data.</text>
</comment>
<dbReference type="EMBL" id="BMGK01000004">
    <property type="protein sequence ID" value="GGD89397.1"/>
    <property type="molecule type" value="Genomic_DNA"/>
</dbReference>
<reference evidence="1" key="2">
    <citation type="submission" date="2020-09" db="EMBL/GenBank/DDBJ databases">
        <authorList>
            <person name="Sun Q."/>
            <person name="Zhou Y."/>
        </authorList>
    </citation>
    <scope>NUCLEOTIDE SEQUENCE</scope>
    <source>
        <strain evidence="1">CGMCC 1.12924</strain>
    </source>
</reference>
<sequence length="125" mass="14485">MSKLIFIYNANSGKVNALLDTVHKVSSPKTYQCSLCTLTFDAFSENKQWKKFRSESTFEMVFLHKNEFQKKYASKFGAKYTFPVVLIENFENLEVFATPEELNNIAEVKELIQLIQERGKTLKNS</sequence>
<evidence type="ECO:0000313" key="2">
    <source>
        <dbReference type="Proteomes" id="UP000652231"/>
    </source>
</evidence>
<organism evidence="1 2">
    <name type="scientific">Planktosalinus lacus</name>
    <dbReference type="NCBI Taxonomy" id="1526573"/>
    <lineage>
        <taxon>Bacteria</taxon>
        <taxon>Pseudomonadati</taxon>
        <taxon>Bacteroidota</taxon>
        <taxon>Flavobacteriia</taxon>
        <taxon>Flavobacteriales</taxon>
        <taxon>Flavobacteriaceae</taxon>
        <taxon>Planktosalinus</taxon>
    </lineage>
</organism>
<accession>A0A8J2Y8Y4</accession>
<protein>
    <recommendedName>
        <fullName evidence="3">GTPase</fullName>
    </recommendedName>
</protein>
<keyword evidence="2" id="KW-1185">Reference proteome</keyword>
<dbReference type="RefSeq" id="WP_188440464.1">
    <property type="nucleotide sequence ID" value="NZ_BMGK01000004.1"/>
</dbReference>
<dbReference type="Proteomes" id="UP000652231">
    <property type="component" value="Unassembled WGS sequence"/>
</dbReference>
<name>A0A8J2Y8Y4_9FLAO</name>
<gene>
    <name evidence="1" type="ORF">GCM10011312_11560</name>
</gene>
<dbReference type="AlphaFoldDB" id="A0A8J2Y8Y4"/>
<proteinExistence type="predicted"/>